<dbReference type="PANTHER" id="PTHR37478:SF2">
    <property type="entry name" value="UPF0251 PROTEIN TK0562"/>
    <property type="match status" value="1"/>
</dbReference>
<accession>A0A7C3J501</accession>
<evidence type="ECO:0000256" key="1">
    <source>
        <dbReference type="ARBA" id="ARBA00009350"/>
    </source>
</evidence>
<reference evidence="2" key="1">
    <citation type="journal article" date="2020" name="mSystems">
        <title>Genome- and Community-Level Interaction Insights into Carbon Utilization and Element Cycling Functions of Hydrothermarchaeota in Hydrothermal Sediment.</title>
        <authorList>
            <person name="Zhou Z."/>
            <person name="Liu Y."/>
            <person name="Xu W."/>
            <person name="Pan J."/>
            <person name="Luo Z.H."/>
            <person name="Li M."/>
        </authorList>
    </citation>
    <scope>NUCLEOTIDE SEQUENCE [LARGE SCALE GENOMIC DNA]</scope>
    <source>
        <strain evidence="2">SpSt-468</strain>
    </source>
</reference>
<gene>
    <name evidence="2" type="ORF">ENS19_07900</name>
</gene>
<dbReference type="InterPro" id="IPR013324">
    <property type="entry name" value="RNA_pol_sigma_r3/r4-like"/>
</dbReference>
<comment type="similarity">
    <text evidence="1">Belongs to the UPF0251 family.</text>
</comment>
<proteinExistence type="inferred from homology"/>
<dbReference type="AlphaFoldDB" id="A0A7C3J501"/>
<dbReference type="Pfam" id="PF02001">
    <property type="entry name" value="DUF134"/>
    <property type="match status" value="1"/>
</dbReference>
<protein>
    <submittedName>
        <fullName evidence="2">DUF134 domain-containing protein</fullName>
    </submittedName>
</protein>
<dbReference type="EMBL" id="DSTX01000013">
    <property type="protein sequence ID" value="HFK21180.1"/>
    <property type="molecule type" value="Genomic_DNA"/>
</dbReference>
<evidence type="ECO:0000313" key="2">
    <source>
        <dbReference type="EMBL" id="HFK21180.1"/>
    </source>
</evidence>
<dbReference type="InterPro" id="IPR002852">
    <property type="entry name" value="UPF0251"/>
</dbReference>
<name>A0A7C3J501_9CREN</name>
<comment type="caution">
    <text evidence="2">The sequence shown here is derived from an EMBL/GenBank/DDBJ whole genome shotgun (WGS) entry which is preliminary data.</text>
</comment>
<dbReference type="SUPFAM" id="SSF88659">
    <property type="entry name" value="Sigma3 and sigma4 domains of RNA polymerase sigma factors"/>
    <property type="match status" value="1"/>
</dbReference>
<organism evidence="2">
    <name type="scientific">Candidatus Methanomethylicus mesodigestus</name>
    <dbReference type="NCBI Taxonomy" id="1867258"/>
    <lineage>
        <taxon>Archaea</taxon>
        <taxon>Thermoproteota</taxon>
        <taxon>Methanosuratincolia</taxon>
        <taxon>Candidatus Methanomethylicales</taxon>
        <taxon>Candidatus Methanomethylicaceae</taxon>
        <taxon>Candidatus Methanomethylicus</taxon>
    </lineage>
</organism>
<dbReference type="PANTHER" id="PTHR37478">
    <property type="match status" value="1"/>
</dbReference>
<sequence>MLFPSSVTNATLTFLNSIMRYITDIQLTIYKFCDKSQFMPGGYCCRCRRGYVGRNPKPVSVSRTPLAEAMVPLPEERGTPIQLDLAEFEALRLVELEKMTYDEAGIEMGVSRNTIWRLVECGKEKLISAFLEGRKIELHKA</sequence>